<dbReference type="PANTHER" id="PTHR36617">
    <property type="entry name" value="PROTEIN, PUTATIVE-RELATED"/>
    <property type="match status" value="1"/>
</dbReference>
<gene>
    <name evidence="1" type="ORF">CK203_026777</name>
</gene>
<name>A0A438IP65_VITVI</name>
<protein>
    <submittedName>
        <fullName evidence="1">Uncharacterized protein</fullName>
    </submittedName>
</protein>
<evidence type="ECO:0000313" key="2">
    <source>
        <dbReference type="Proteomes" id="UP000288805"/>
    </source>
</evidence>
<dbReference type="Proteomes" id="UP000288805">
    <property type="component" value="Unassembled WGS sequence"/>
</dbReference>
<comment type="caution">
    <text evidence="1">The sequence shown here is derived from an EMBL/GenBank/DDBJ whole genome shotgun (WGS) entry which is preliminary data.</text>
</comment>
<sequence>MLDVPIYGRIATLELFRPHGEAQDFYSSQLKDTSFVFFNGMQRILSLAKHHRSGSNVWSDQRRSFWRVKVIASIYGTHPNGWDANMVVGWSHRCPWKAIAQVFQDFSPFVRLVVENGERIRFWEDHWWGNQSLCSQFVGLYRVISVKNLTVSNVLGNSFPVSWNFNFRHNFTDLEIDLLKSLMSSLSSVLFSPAMADSRKWSLSSSDLFSVKSFFLGLVKSLKSYLVPSGQVLVEFKSSLKGLAWVPPRSIKDMLVIAFKGLRNSLRGKTLWQIACLTLLWMVWQERNNRIFEDKGRMKEML</sequence>
<dbReference type="EMBL" id="QGNW01000093">
    <property type="protein sequence ID" value="RVW98507.1"/>
    <property type="molecule type" value="Genomic_DNA"/>
</dbReference>
<dbReference type="AlphaFoldDB" id="A0A438IP65"/>
<accession>A0A438IP65</accession>
<reference evidence="1 2" key="1">
    <citation type="journal article" date="2018" name="PLoS Genet.">
        <title>Population sequencing reveals clonal diversity and ancestral inbreeding in the grapevine cultivar Chardonnay.</title>
        <authorList>
            <person name="Roach M.J."/>
            <person name="Johnson D.L."/>
            <person name="Bohlmann J."/>
            <person name="van Vuuren H.J."/>
            <person name="Jones S.J."/>
            <person name="Pretorius I.S."/>
            <person name="Schmidt S.A."/>
            <person name="Borneman A.R."/>
        </authorList>
    </citation>
    <scope>NUCLEOTIDE SEQUENCE [LARGE SCALE GENOMIC DNA]</scope>
    <source>
        <strain evidence="2">cv. Chardonnay</strain>
        <tissue evidence="1">Leaf</tissue>
    </source>
</reference>
<evidence type="ECO:0000313" key="1">
    <source>
        <dbReference type="EMBL" id="RVW98507.1"/>
    </source>
</evidence>
<proteinExistence type="predicted"/>
<dbReference type="PANTHER" id="PTHR36617:SF15">
    <property type="entry name" value="REVERSE TRANSCRIPTASE ZINC-BINDING DOMAIN-CONTAINING PROTEIN"/>
    <property type="match status" value="1"/>
</dbReference>
<organism evidence="1 2">
    <name type="scientific">Vitis vinifera</name>
    <name type="common">Grape</name>
    <dbReference type="NCBI Taxonomy" id="29760"/>
    <lineage>
        <taxon>Eukaryota</taxon>
        <taxon>Viridiplantae</taxon>
        <taxon>Streptophyta</taxon>
        <taxon>Embryophyta</taxon>
        <taxon>Tracheophyta</taxon>
        <taxon>Spermatophyta</taxon>
        <taxon>Magnoliopsida</taxon>
        <taxon>eudicotyledons</taxon>
        <taxon>Gunneridae</taxon>
        <taxon>Pentapetalae</taxon>
        <taxon>rosids</taxon>
        <taxon>Vitales</taxon>
        <taxon>Vitaceae</taxon>
        <taxon>Viteae</taxon>
        <taxon>Vitis</taxon>
    </lineage>
</organism>